<evidence type="ECO:0000313" key="2">
    <source>
        <dbReference type="Proteomes" id="UP000003477"/>
    </source>
</evidence>
<evidence type="ECO:0000313" key="1">
    <source>
        <dbReference type="EMBL" id="EHJ12509.1"/>
    </source>
</evidence>
<comment type="caution">
    <text evidence="1">The sequence shown here is derived from an EMBL/GenBank/DDBJ whole genome shotgun (WGS) entry which is preliminary data.</text>
</comment>
<sequence length="41" mass="4487">MWAILSGIEGNIAAYEAVLADIKRQRIPVEGLYILGDSAIR</sequence>
<dbReference type="SUPFAM" id="SSF56300">
    <property type="entry name" value="Metallo-dependent phosphatases"/>
    <property type="match status" value="1"/>
</dbReference>
<gene>
    <name evidence="1" type="ORF">CWATWH0003_2786</name>
</gene>
<name>G5J5N1_CROWT</name>
<dbReference type="EMBL" id="AESD01000415">
    <property type="protein sequence ID" value="EHJ12509.1"/>
    <property type="molecule type" value="Genomic_DNA"/>
</dbReference>
<protein>
    <submittedName>
        <fullName evidence="1">Uncharacterized protein</fullName>
    </submittedName>
</protein>
<accession>G5J5N1</accession>
<dbReference type="PATRIC" id="fig|423471.3.peg.2618"/>
<dbReference type="InterPro" id="IPR029052">
    <property type="entry name" value="Metallo-depent_PP-like"/>
</dbReference>
<organism evidence="1 2">
    <name type="scientific">Crocosphaera watsonii WH 0003</name>
    <dbReference type="NCBI Taxonomy" id="423471"/>
    <lineage>
        <taxon>Bacteria</taxon>
        <taxon>Bacillati</taxon>
        <taxon>Cyanobacteriota</taxon>
        <taxon>Cyanophyceae</taxon>
        <taxon>Oscillatoriophycideae</taxon>
        <taxon>Chroococcales</taxon>
        <taxon>Aphanothecaceae</taxon>
        <taxon>Crocosphaera</taxon>
    </lineage>
</organism>
<proteinExistence type="predicted"/>
<reference evidence="1 2" key="1">
    <citation type="journal article" date="2011" name="Front. Microbiol.">
        <title>Two Strains of Crocosphaera watsonii with Highly Conserved Genomes are Distinguished by Strain-Specific Features.</title>
        <authorList>
            <person name="Bench S.R."/>
            <person name="Ilikchyan I.N."/>
            <person name="Tripp H.J."/>
            <person name="Zehr J.P."/>
        </authorList>
    </citation>
    <scope>NUCLEOTIDE SEQUENCE [LARGE SCALE GENOMIC DNA]</scope>
    <source>
        <strain evidence="1 2">WH 0003</strain>
    </source>
</reference>
<dbReference type="AlphaFoldDB" id="G5J5N1"/>
<dbReference type="Proteomes" id="UP000003477">
    <property type="component" value="Unassembled WGS sequence"/>
</dbReference>